<keyword evidence="2" id="KW-1185">Reference proteome</keyword>
<reference evidence="1 2" key="1">
    <citation type="submission" date="2024-07" db="EMBL/GenBank/DDBJ databases">
        <title>Molecular mechanisms and environmental adaptations of flagellar loss and biofilm growth of Rhodanobacter under environmental stress.</title>
        <authorList>
            <person name="Chen M."/>
        </authorList>
    </citation>
    <scope>NUCLEOTIDE SEQUENCE [LARGE SCALE GENOMIC DNA]</scope>
    <source>
        <strain evidence="1 2">RS22</strain>
    </source>
</reference>
<name>A0ABV4AVG3_9GAMM</name>
<proteinExistence type="predicted"/>
<evidence type="ECO:0000313" key="2">
    <source>
        <dbReference type="Proteomes" id="UP001562159"/>
    </source>
</evidence>
<protein>
    <submittedName>
        <fullName evidence="1">Uncharacterized protein</fullName>
    </submittedName>
</protein>
<sequence length="209" mass="22877">MPARFITQPPYAITAKGTQRSMVTTRGSTDMEYRNSYINSIEQEPAQASSEAWDQDKARALLADLQAKAVPLFRQAVAEAIAMPSTDATAALIELQQLAWTNYAALGFRCMSDAFAAIVPRSDTLTLHAWSTQRLKIRGFDLLVKASPFALAAYCVHVEVMSVDRSPLPFTETGYQSLFVPFAALVDSSDLAAYVADLFPADPIQTSLF</sequence>
<gene>
    <name evidence="1" type="ORF">AB7878_18280</name>
</gene>
<organism evidence="1 2">
    <name type="scientific">Rhodanobacter humi</name>
    <dbReference type="NCBI Taxonomy" id="1888173"/>
    <lineage>
        <taxon>Bacteria</taxon>
        <taxon>Pseudomonadati</taxon>
        <taxon>Pseudomonadota</taxon>
        <taxon>Gammaproteobacteria</taxon>
        <taxon>Lysobacterales</taxon>
        <taxon>Rhodanobacteraceae</taxon>
        <taxon>Rhodanobacter</taxon>
    </lineage>
</organism>
<dbReference type="Proteomes" id="UP001562159">
    <property type="component" value="Unassembled WGS sequence"/>
</dbReference>
<dbReference type="EMBL" id="JBGBPY010000002">
    <property type="protein sequence ID" value="MEY2184360.1"/>
    <property type="molecule type" value="Genomic_DNA"/>
</dbReference>
<evidence type="ECO:0000313" key="1">
    <source>
        <dbReference type="EMBL" id="MEY2184360.1"/>
    </source>
</evidence>
<accession>A0ABV4AVG3</accession>
<comment type="caution">
    <text evidence="1">The sequence shown here is derived from an EMBL/GenBank/DDBJ whole genome shotgun (WGS) entry which is preliminary data.</text>
</comment>